<evidence type="ECO:0000313" key="9">
    <source>
        <dbReference type="Proteomes" id="UP001600888"/>
    </source>
</evidence>
<evidence type="ECO:0000256" key="3">
    <source>
        <dbReference type="ARBA" id="ARBA00022989"/>
    </source>
</evidence>
<gene>
    <name evidence="8" type="ORF">FJTKL_13936</name>
</gene>
<dbReference type="Pfam" id="PF20684">
    <property type="entry name" value="Fung_rhodopsin"/>
    <property type="match status" value="1"/>
</dbReference>
<dbReference type="Proteomes" id="UP001600888">
    <property type="component" value="Unassembled WGS sequence"/>
</dbReference>
<feature type="transmembrane region" description="Helical" evidence="6">
    <location>
        <begin position="217"/>
        <end position="238"/>
    </location>
</feature>
<comment type="caution">
    <text evidence="8">The sequence shown here is derived from an EMBL/GenBank/DDBJ whole genome shotgun (WGS) entry which is preliminary data.</text>
</comment>
<feature type="transmembrane region" description="Helical" evidence="6">
    <location>
        <begin position="177"/>
        <end position="197"/>
    </location>
</feature>
<feature type="domain" description="Rhodopsin" evidence="7">
    <location>
        <begin position="3"/>
        <end position="240"/>
    </location>
</feature>
<reference evidence="8 9" key="1">
    <citation type="submission" date="2024-03" db="EMBL/GenBank/DDBJ databases">
        <title>A high-quality draft genome sequence of Diaporthe vaccinii, a causative agent of upright dieback and viscid rot disease in cranberry plants.</title>
        <authorList>
            <person name="Sarrasin M."/>
            <person name="Lang B.F."/>
            <person name="Burger G."/>
        </authorList>
    </citation>
    <scope>NUCLEOTIDE SEQUENCE [LARGE SCALE GENOMIC DNA]</scope>
    <source>
        <strain evidence="8 9">IS7</strain>
    </source>
</reference>
<evidence type="ECO:0000256" key="5">
    <source>
        <dbReference type="ARBA" id="ARBA00038359"/>
    </source>
</evidence>
<keyword evidence="3 6" id="KW-1133">Transmembrane helix</keyword>
<feature type="transmembrane region" description="Helical" evidence="6">
    <location>
        <begin position="60"/>
        <end position="80"/>
    </location>
</feature>
<dbReference type="InterPro" id="IPR049326">
    <property type="entry name" value="Rhodopsin_dom_fungi"/>
</dbReference>
<feature type="transmembrane region" description="Helical" evidence="6">
    <location>
        <begin position="145"/>
        <end position="165"/>
    </location>
</feature>
<name>A0ABR4F9F0_9PEZI</name>
<feature type="transmembrane region" description="Helical" evidence="6">
    <location>
        <begin position="87"/>
        <end position="108"/>
    </location>
</feature>
<organism evidence="8 9">
    <name type="scientific">Diaporthe vaccinii</name>
    <dbReference type="NCBI Taxonomy" id="105482"/>
    <lineage>
        <taxon>Eukaryota</taxon>
        <taxon>Fungi</taxon>
        <taxon>Dikarya</taxon>
        <taxon>Ascomycota</taxon>
        <taxon>Pezizomycotina</taxon>
        <taxon>Sordariomycetes</taxon>
        <taxon>Sordariomycetidae</taxon>
        <taxon>Diaporthales</taxon>
        <taxon>Diaporthaceae</taxon>
        <taxon>Diaporthe</taxon>
        <taxon>Diaporthe eres species complex</taxon>
    </lineage>
</organism>
<evidence type="ECO:0000256" key="1">
    <source>
        <dbReference type="ARBA" id="ARBA00004141"/>
    </source>
</evidence>
<evidence type="ECO:0000256" key="4">
    <source>
        <dbReference type="ARBA" id="ARBA00023136"/>
    </source>
</evidence>
<sequence>MVGKVGWDDWVICLTAMISIVGMGEIIAQVQHGAGRHNGDISPQDLPMGLMLNYMSQLTYLYGICFCKLAVGASLLRIASTKFWKHLVLGVMIFVFAYTTAGFVTLTFRQTLLVQCTDIRILWDYSTKATCWAPSTLLALSYTNFSLNIITDLIFAIFIPVPMLWNINVTRRTRISLFGVLGLGCFACACAITRITYLSAYGKYRDWLWDSQYLTTWSVLEMNVGIIAASLPSLRPLFKKFLGSMYGAGTNKAKCYYAGGSLGRSKKNWQSLSGKNTDKMNSAYARPMGIEEAFDDSSSQNALHGPNGTPMSKESFELVSYAPIRESIRVSRKPIMKTHVEAKRGFEDDIRTPADVHVKGITKTTSTTVTYQIQQAEFA</sequence>
<accession>A0ABR4F9F0</accession>
<protein>
    <recommendedName>
        <fullName evidence="7">Rhodopsin domain-containing protein</fullName>
    </recommendedName>
</protein>
<proteinExistence type="inferred from homology"/>
<evidence type="ECO:0000256" key="6">
    <source>
        <dbReference type="SAM" id="Phobius"/>
    </source>
</evidence>
<evidence type="ECO:0000313" key="8">
    <source>
        <dbReference type="EMBL" id="KAL2291323.1"/>
    </source>
</evidence>
<keyword evidence="9" id="KW-1185">Reference proteome</keyword>
<evidence type="ECO:0000256" key="2">
    <source>
        <dbReference type="ARBA" id="ARBA00022692"/>
    </source>
</evidence>
<keyword evidence="4 6" id="KW-0472">Membrane</keyword>
<comment type="subcellular location">
    <subcellularLocation>
        <location evidence="1">Membrane</location>
        <topology evidence="1">Multi-pass membrane protein</topology>
    </subcellularLocation>
</comment>
<comment type="similarity">
    <text evidence="5">Belongs to the SAT4 family.</text>
</comment>
<dbReference type="EMBL" id="JBAWTH010000007">
    <property type="protein sequence ID" value="KAL2291323.1"/>
    <property type="molecule type" value="Genomic_DNA"/>
</dbReference>
<dbReference type="PANTHER" id="PTHR33048:SF167">
    <property type="entry name" value="INTEGRAL MEMBRANE PROTEIN"/>
    <property type="match status" value="1"/>
</dbReference>
<evidence type="ECO:0000259" key="7">
    <source>
        <dbReference type="Pfam" id="PF20684"/>
    </source>
</evidence>
<dbReference type="PANTHER" id="PTHR33048">
    <property type="entry name" value="PTH11-LIKE INTEGRAL MEMBRANE PROTEIN (AFU_ORTHOLOGUE AFUA_5G11245)"/>
    <property type="match status" value="1"/>
</dbReference>
<dbReference type="InterPro" id="IPR052337">
    <property type="entry name" value="SAT4-like"/>
</dbReference>
<keyword evidence="2 6" id="KW-0812">Transmembrane</keyword>